<proteinExistence type="predicted"/>
<gene>
    <name evidence="2" type="ORF">Scep_004327</name>
</gene>
<evidence type="ECO:0000313" key="3">
    <source>
        <dbReference type="Proteomes" id="UP001419268"/>
    </source>
</evidence>
<sequence length="62" mass="6930">MKGLTTSRTKQAIYALHSQSQVRIKEKDSDAHFSYKKMSKGGPKPISHTQRMGGGLKLIFHS</sequence>
<evidence type="ECO:0000313" key="2">
    <source>
        <dbReference type="EMBL" id="KAK9157753.1"/>
    </source>
</evidence>
<dbReference type="EMBL" id="JBBNAG010000002">
    <property type="protein sequence ID" value="KAK9157753.1"/>
    <property type="molecule type" value="Genomic_DNA"/>
</dbReference>
<keyword evidence="3" id="KW-1185">Reference proteome</keyword>
<dbReference type="Proteomes" id="UP001419268">
    <property type="component" value="Unassembled WGS sequence"/>
</dbReference>
<name>A0AAP0KS95_9MAGN</name>
<protein>
    <submittedName>
        <fullName evidence="2">Uncharacterized protein</fullName>
    </submittedName>
</protein>
<reference evidence="2 3" key="1">
    <citation type="submission" date="2024-01" db="EMBL/GenBank/DDBJ databases">
        <title>Genome assemblies of Stephania.</title>
        <authorList>
            <person name="Yang L."/>
        </authorList>
    </citation>
    <scope>NUCLEOTIDE SEQUENCE [LARGE SCALE GENOMIC DNA]</scope>
    <source>
        <strain evidence="2">JXDWG</strain>
        <tissue evidence="2">Leaf</tissue>
    </source>
</reference>
<dbReference type="AlphaFoldDB" id="A0AAP0KS95"/>
<comment type="caution">
    <text evidence="2">The sequence shown here is derived from an EMBL/GenBank/DDBJ whole genome shotgun (WGS) entry which is preliminary data.</text>
</comment>
<evidence type="ECO:0000256" key="1">
    <source>
        <dbReference type="SAM" id="MobiDB-lite"/>
    </source>
</evidence>
<accession>A0AAP0KS95</accession>
<feature type="region of interest" description="Disordered" evidence="1">
    <location>
        <begin position="34"/>
        <end position="54"/>
    </location>
</feature>
<organism evidence="2 3">
    <name type="scientific">Stephania cephalantha</name>
    <dbReference type="NCBI Taxonomy" id="152367"/>
    <lineage>
        <taxon>Eukaryota</taxon>
        <taxon>Viridiplantae</taxon>
        <taxon>Streptophyta</taxon>
        <taxon>Embryophyta</taxon>
        <taxon>Tracheophyta</taxon>
        <taxon>Spermatophyta</taxon>
        <taxon>Magnoliopsida</taxon>
        <taxon>Ranunculales</taxon>
        <taxon>Menispermaceae</taxon>
        <taxon>Menispermoideae</taxon>
        <taxon>Cissampelideae</taxon>
        <taxon>Stephania</taxon>
    </lineage>
</organism>